<dbReference type="GO" id="GO:0005923">
    <property type="term" value="C:bicellular tight junction"/>
    <property type="evidence" value="ECO:0007669"/>
    <property type="project" value="UniProtKB-SubCell"/>
</dbReference>
<proteinExistence type="predicted"/>
<keyword evidence="5" id="KW-0130">Cell adhesion</keyword>
<comment type="subcellular location">
    <subcellularLocation>
        <location evidence="2">Cell junction</location>
        <location evidence="2">Tight junction</location>
    </subcellularLocation>
    <subcellularLocation>
        <location evidence="1">Lateral cell membrane</location>
    </subcellularLocation>
</comment>
<feature type="transmembrane region" description="Helical" evidence="9">
    <location>
        <begin position="80"/>
        <end position="100"/>
    </location>
</feature>
<dbReference type="GO" id="GO:0007155">
    <property type="term" value="P:cell adhesion"/>
    <property type="evidence" value="ECO:0007669"/>
    <property type="project" value="UniProtKB-KW"/>
</dbReference>
<keyword evidence="9" id="KW-0472">Membrane</keyword>
<evidence type="ECO:0000256" key="3">
    <source>
        <dbReference type="ARBA" id="ARBA00022427"/>
    </source>
</evidence>
<dbReference type="GO" id="GO:0030552">
    <property type="term" value="F:cAMP binding"/>
    <property type="evidence" value="ECO:0007669"/>
    <property type="project" value="TreeGrafter"/>
</dbReference>
<evidence type="ECO:0000313" key="11">
    <source>
        <dbReference type="EMBL" id="CAD8537084.1"/>
    </source>
</evidence>
<evidence type="ECO:0000256" key="5">
    <source>
        <dbReference type="ARBA" id="ARBA00022889"/>
    </source>
</evidence>
<evidence type="ECO:0000256" key="4">
    <source>
        <dbReference type="ARBA" id="ARBA00022473"/>
    </source>
</evidence>
<keyword evidence="7" id="KW-0325">Glycoprotein</keyword>
<gene>
    <name evidence="11" type="ORF">CLEP1334_LOCUS12366</name>
</gene>
<dbReference type="InterPro" id="IPR006916">
    <property type="entry name" value="POPDC1-3"/>
</dbReference>
<dbReference type="InterPro" id="IPR018490">
    <property type="entry name" value="cNMP-bd_dom_sf"/>
</dbReference>
<evidence type="ECO:0000259" key="10">
    <source>
        <dbReference type="PROSITE" id="PS50042"/>
    </source>
</evidence>
<accession>A0A7S0J0J2</accession>
<evidence type="ECO:0000256" key="9">
    <source>
        <dbReference type="SAM" id="Phobius"/>
    </source>
</evidence>
<dbReference type="PROSITE" id="PS50042">
    <property type="entry name" value="CNMP_BINDING_3"/>
    <property type="match status" value="1"/>
</dbReference>
<keyword evidence="6" id="KW-0965">Cell junction</keyword>
<name>A0A7S0J0J2_9EUKA</name>
<keyword evidence="4" id="KW-0217">Developmental protein</keyword>
<dbReference type="Gene3D" id="2.60.120.10">
    <property type="entry name" value="Jelly Rolls"/>
    <property type="match status" value="1"/>
</dbReference>
<dbReference type="CDD" id="cd00038">
    <property type="entry name" value="CAP_ED"/>
    <property type="match status" value="1"/>
</dbReference>
<feature type="transmembrane region" description="Helical" evidence="9">
    <location>
        <begin position="120"/>
        <end position="140"/>
    </location>
</feature>
<dbReference type="GO" id="GO:0016328">
    <property type="term" value="C:lateral plasma membrane"/>
    <property type="evidence" value="ECO:0007669"/>
    <property type="project" value="UniProtKB-SubCell"/>
</dbReference>
<feature type="domain" description="Cyclic nucleotide-binding" evidence="10">
    <location>
        <begin position="159"/>
        <end position="278"/>
    </location>
</feature>
<evidence type="ECO:0000256" key="2">
    <source>
        <dbReference type="ARBA" id="ARBA00004435"/>
    </source>
</evidence>
<dbReference type="PANTHER" id="PTHR12101">
    <property type="entry name" value="POPEYE DOMAIN CONTAINING PROTEIN"/>
    <property type="match status" value="1"/>
</dbReference>
<organism evidence="11">
    <name type="scientific">Calcidiscus leptoporus</name>
    <dbReference type="NCBI Taxonomy" id="127549"/>
    <lineage>
        <taxon>Eukaryota</taxon>
        <taxon>Haptista</taxon>
        <taxon>Haptophyta</taxon>
        <taxon>Prymnesiophyceae</taxon>
        <taxon>Coccolithales</taxon>
        <taxon>Calcidiscaceae</taxon>
        <taxon>Calcidiscus</taxon>
    </lineage>
</organism>
<dbReference type="InterPro" id="IPR014710">
    <property type="entry name" value="RmlC-like_jellyroll"/>
</dbReference>
<keyword evidence="9" id="KW-1133">Transmembrane helix</keyword>
<dbReference type="AlphaFoldDB" id="A0A7S0J0J2"/>
<reference evidence="11" key="1">
    <citation type="submission" date="2021-01" db="EMBL/GenBank/DDBJ databases">
        <authorList>
            <person name="Corre E."/>
            <person name="Pelletier E."/>
            <person name="Niang G."/>
            <person name="Scheremetjew M."/>
            <person name="Finn R."/>
            <person name="Kale V."/>
            <person name="Holt S."/>
            <person name="Cochrane G."/>
            <person name="Meng A."/>
            <person name="Brown T."/>
            <person name="Cohen L."/>
        </authorList>
    </citation>
    <scope>NUCLEOTIDE SEQUENCE</scope>
    <source>
        <strain evidence="11">RCC1130</strain>
    </source>
</reference>
<keyword evidence="3" id="KW-0796">Tight junction</keyword>
<dbReference type="EMBL" id="HBER01024584">
    <property type="protein sequence ID" value="CAD8537084.1"/>
    <property type="molecule type" value="Transcribed_RNA"/>
</dbReference>
<feature type="region of interest" description="Disordered" evidence="8">
    <location>
        <begin position="301"/>
        <end position="343"/>
    </location>
</feature>
<evidence type="ECO:0000256" key="6">
    <source>
        <dbReference type="ARBA" id="ARBA00022949"/>
    </source>
</evidence>
<protein>
    <recommendedName>
        <fullName evidence="10">Cyclic nucleotide-binding domain-containing protein</fullName>
    </recommendedName>
</protein>
<dbReference type="InterPro" id="IPR000595">
    <property type="entry name" value="cNMP-bd_dom"/>
</dbReference>
<dbReference type="SUPFAM" id="SSF51206">
    <property type="entry name" value="cAMP-binding domain-like"/>
    <property type="match status" value="1"/>
</dbReference>
<keyword evidence="9" id="KW-0812">Transmembrane</keyword>
<dbReference type="Pfam" id="PF00027">
    <property type="entry name" value="cNMP_binding"/>
    <property type="match status" value="1"/>
</dbReference>
<evidence type="ECO:0000256" key="1">
    <source>
        <dbReference type="ARBA" id="ARBA00004124"/>
    </source>
</evidence>
<dbReference type="PANTHER" id="PTHR12101:SF17">
    <property type="entry name" value="BLOOD VESSEL EPICARDIAL SUBSTANCE"/>
    <property type="match status" value="1"/>
</dbReference>
<sequence>MNEVTAAMRRASLLRTPGLLATTRTSAFYRAFSKASTPPKSFVSRVSTRASVAASNLVSTPSAMPASSVQPYLTMLGNGAYLALAGGFLMTDVLALRALLSAGYSGLVAYHSLQPRPLWIPLRWSCIFVAVNIFYCASLAMDRWPGELTAEEIQLHTENFPQLTRGQLKQLLALGNRAMLPRGTELTREAEHCEHLWFIVSGRCKLYLHGTFAAGIEPGGFVNDVAFQQGTEAGAYGTVVVTSAEGCQVVAWRQEELIEFLKSRPEMHRNLNHVLAATLVKGLLAQREAAQMHAISWSAHKGEVPEKAPPASRRLSMTSSEMHLQEAPFSPSKSAMLELPPRQ</sequence>
<evidence type="ECO:0000256" key="7">
    <source>
        <dbReference type="ARBA" id="ARBA00023180"/>
    </source>
</evidence>
<evidence type="ECO:0000256" key="8">
    <source>
        <dbReference type="SAM" id="MobiDB-lite"/>
    </source>
</evidence>